<dbReference type="Proteomes" id="UP000553706">
    <property type="component" value="Unassembled WGS sequence"/>
</dbReference>
<comment type="cofactor">
    <cofactor evidence="1">
        <name>FMN</name>
        <dbReference type="ChEBI" id="CHEBI:58210"/>
    </cofactor>
</comment>
<comment type="similarity">
    <text evidence="2">Belongs to the nitronate monooxygenase family. NMO class I subfamily.</text>
</comment>
<sequence>MKQDLARAEVFCAAFGLRLPILLAPMAGACPPVLSAAVANAGGLGACGALLMQPQAIADWAEKFRAASNGRFQMNLWVPDPPPRRDEANEAALREFLGQWGPAVPPEAGNATPPDFTAQCEAIFTARPTAISSMMGLFPADFVARLKEEGIKWLATVTTVAEARAAAAAGADALIAQGAEAGGHRGAFAANEAESAAIGLFALLPAVCDAVDIPVIAAGGIADARTIAAALLLGASAVQIGTGFLRAPEAGIASGWADALATAQPEDTMLTRAFSGRTGRGLTTEYVLAAATPKAPPPAPYPVQRGLTQALRDAAMRNNDLSRMQAWAGQSARLAPARPAGEIAAMWWDEARQLLC</sequence>
<evidence type="ECO:0000256" key="2">
    <source>
        <dbReference type="ARBA" id="ARBA00009881"/>
    </source>
</evidence>
<reference evidence="13 14" key="1">
    <citation type="submission" date="2020-08" db="EMBL/GenBank/DDBJ databases">
        <title>Genomic Encyclopedia of Type Strains, Phase IV (KMG-IV): sequencing the most valuable type-strain genomes for metagenomic binning, comparative biology and taxonomic classification.</title>
        <authorList>
            <person name="Goeker M."/>
        </authorList>
    </citation>
    <scope>NUCLEOTIDE SEQUENCE [LARGE SCALE GENOMIC DNA]</scope>
    <source>
        <strain evidence="13 14">DSM 27026</strain>
    </source>
</reference>
<comment type="catalytic activity">
    <reaction evidence="10">
        <text>3 propionate 3-nitronate + 3 O2 + H2O = 3 3-oxopropanoate + 2 nitrate + nitrite + H2O2 + 3 H(+)</text>
        <dbReference type="Rhea" id="RHEA:57332"/>
        <dbReference type="ChEBI" id="CHEBI:15377"/>
        <dbReference type="ChEBI" id="CHEBI:15378"/>
        <dbReference type="ChEBI" id="CHEBI:15379"/>
        <dbReference type="ChEBI" id="CHEBI:16240"/>
        <dbReference type="ChEBI" id="CHEBI:16301"/>
        <dbReference type="ChEBI" id="CHEBI:17632"/>
        <dbReference type="ChEBI" id="CHEBI:33190"/>
        <dbReference type="ChEBI" id="CHEBI:136067"/>
    </reaction>
</comment>
<keyword evidence="3" id="KW-0216">Detoxification</keyword>
<organism evidence="13 14">
    <name type="scientific">Acidocella aromatica</name>
    <dbReference type="NCBI Taxonomy" id="1303579"/>
    <lineage>
        <taxon>Bacteria</taxon>
        <taxon>Pseudomonadati</taxon>
        <taxon>Pseudomonadota</taxon>
        <taxon>Alphaproteobacteria</taxon>
        <taxon>Acetobacterales</taxon>
        <taxon>Acidocellaceae</taxon>
        <taxon>Acidocella</taxon>
    </lineage>
</organism>
<keyword evidence="8 13" id="KW-0503">Monooxygenase</keyword>
<dbReference type="GO" id="GO:0009636">
    <property type="term" value="P:response to toxic substance"/>
    <property type="evidence" value="ECO:0007669"/>
    <property type="project" value="UniProtKB-KW"/>
</dbReference>
<dbReference type="Gene3D" id="3.20.20.70">
    <property type="entry name" value="Aldolase class I"/>
    <property type="match status" value="1"/>
</dbReference>
<proteinExistence type="inferred from homology"/>
<evidence type="ECO:0000256" key="11">
    <source>
        <dbReference type="ARBA" id="ARBA00067136"/>
    </source>
</evidence>
<evidence type="ECO:0000256" key="7">
    <source>
        <dbReference type="ARBA" id="ARBA00023002"/>
    </source>
</evidence>
<dbReference type="AlphaFoldDB" id="A0A840VFF4"/>
<keyword evidence="7 13" id="KW-0560">Oxidoreductase</keyword>
<dbReference type="InterPro" id="IPR013785">
    <property type="entry name" value="Aldolase_TIM"/>
</dbReference>
<comment type="caution">
    <text evidence="13">The sequence shown here is derived from an EMBL/GenBank/DDBJ whole genome shotgun (WGS) entry which is preliminary data.</text>
</comment>
<keyword evidence="6" id="KW-0547">Nucleotide-binding</keyword>
<evidence type="ECO:0000313" key="13">
    <source>
        <dbReference type="EMBL" id="MBB5371955.1"/>
    </source>
</evidence>
<evidence type="ECO:0000256" key="4">
    <source>
        <dbReference type="ARBA" id="ARBA00022630"/>
    </source>
</evidence>
<dbReference type="SUPFAM" id="SSF51412">
    <property type="entry name" value="Inosine monophosphate dehydrogenase (IMPDH)"/>
    <property type="match status" value="1"/>
</dbReference>
<dbReference type="EMBL" id="JACHFJ010000001">
    <property type="protein sequence ID" value="MBB5371955.1"/>
    <property type="molecule type" value="Genomic_DNA"/>
</dbReference>
<dbReference type="InterPro" id="IPR004136">
    <property type="entry name" value="NMO"/>
</dbReference>
<dbReference type="CDD" id="cd04730">
    <property type="entry name" value="NPD_like"/>
    <property type="match status" value="1"/>
</dbReference>
<gene>
    <name evidence="13" type="ORF">HNP71_000179</name>
</gene>
<dbReference type="FunFam" id="3.20.20.70:FF:000154">
    <property type="entry name" value="Probable nitronate monooxygenase"/>
    <property type="match status" value="1"/>
</dbReference>
<keyword evidence="5" id="KW-0288">FMN</keyword>
<evidence type="ECO:0000256" key="12">
    <source>
        <dbReference type="SAM" id="SignalP"/>
    </source>
</evidence>
<evidence type="ECO:0000256" key="10">
    <source>
        <dbReference type="ARBA" id="ARBA00049401"/>
    </source>
</evidence>
<evidence type="ECO:0000256" key="9">
    <source>
        <dbReference type="ARBA" id="ARBA00031155"/>
    </source>
</evidence>
<dbReference type="GO" id="GO:0018580">
    <property type="term" value="F:nitronate monooxygenase activity"/>
    <property type="evidence" value="ECO:0007669"/>
    <property type="project" value="InterPro"/>
</dbReference>
<evidence type="ECO:0000256" key="8">
    <source>
        <dbReference type="ARBA" id="ARBA00023033"/>
    </source>
</evidence>
<feature type="signal peptide" evidence="12">
    <location>
        <begin position="1"/>
        <end position="29"/>
    </location>
</feature>
<evidence type="ECO:0000256" key="1">
    <source>
        <dbReference type="ARBA" id="ARBA00001917"/>
    </source>
</evidence>
<keyword evidence="4" id="KW-0285">Flavoprotein</keyword>
<dbReference type="PANTHER" id="PTHR42747">
    <property type="entry name" value="NITRONATE MONOOXYGENASE-RELATED"/>
    <property type="match status" value="1"/>
</dbReference>
<name>A0A840VFF4_9PROT</name>
<evidence type="ECO:0000313" key="14">
    <source>
        <dbReference type="Proteomes" id="UP000553706"/>
    </source>
</evidence>
<accession>A0A840VFF4</accession>
<protein>
    <recommendedName>
        <fullName evidence="11">Nitronate monooxygenase</fullName>
    </recommendedName>
    <alternativeName>
        <fullName evidence="9">Propionate 3-nitronate monooxygenase</fullName>
    </alternativeName>
</protein>
<evidence type="ECO:0000256" key="5">
    <source>
        <dbReference type="ARBA" id="ARBA00022643"/>
    </source>
</evidence>
<evidence type="ECO:0000256" key="6">
    <source>
        <dbReference type="ARBA" id="ARBA00022741"/>
    </source>
</evidence>
<dbReference type="RefSeq" id="WP_183264964.1">
    <property type="nucleotide sequence ID" value="NZ_JACHFJ010000001.1"/>
</dbReference>
<keyword evidence="12" id="KW-0732">Signal</keyword>
<dbReference type="PANTHER" id="PTHR42747:SF3">
    <property type="entry name" value="NITRONATE MONOOXYGENASE-RELATED"/>
    <property type="match status" value="1"/>
</dbReference>
<dbReference type="GO" id="GO:0000166">
    <property type="term" value="F:nucleotide binding"/>
    <property type="evidence" value="ECO:0007669"/>
    <property type="project" value="UniProtKB-KW"/>
</dbReference>
<feature type="chain" id="PRO_5033059952" description="Nitronate monooxygenase" evidence="12">
    <location>
        <begin position="30"/>
        <end position="356"/>
    </location>
</feature>
<dbReference type="PROSITE" id="PS51257">
    <property type="entry name" value="PROKAR_LIPOPROTEIN"/>
    <property type="match status" value="1"/>
</dbReference>
<keyword evidence="14" id="KW-1185">Reference proteome</keyword>
<dbReference type="Pfam" id="PF03060">
    <property type="entry name" value="NMO"/>
    <property type="match status" value="1"/>
</dbReference>
<evidence type="ECO:0000256" key="3">
    <source>
        <dbReference type="ARBA" id="ARBA00022575"/>
    </source>
</evidence>